<feature type="transmembrane region" description="Helical" evidence="1">
    <location>
        <begin position="51"/>
        <end position="71"/>
    </location>
</feature>
<reference evidence="2 3" key="1">
    <citation type="submission" date="2015-02" db="EMBL/GenBank/DDBJ databases">
        <title>Nostoc linckia genome annotation.</title>
        <authorList>
            <person name="Zhou Z."/>
        </authorList>
    </citation>
    <scope>NUCLEOTIDE SEQUENCE [LARGE SCALE GENOMIC DNA]</scope>
    <source>
        <strain evidence="3">z8</strain>
    </source>
</reference>
<dbReference type="RefSeq" id="WP_099066554.1">
    <property type="nucleotide sequence ID" value="NZ_LAHD01000005.1"/>
</dbReference>
<proteinExistence type="predicted"/>
<dbReference type="Proteomes" id="UP000222310">
    <property type="component" value="Unassembled WGS sequence"/>
</dbReference>
<dbReference type="EMBL" id="LAHD01000005">
    <property type="protein sequence ID" value="PHK06768.1"/>
    <property type="molecule type" value="Genomic_DNA"/>
</dbReference>
<protein>
    <submittedName>
        <fullName evidence="2">Uncharacterized protein</fullName>
    </submittedName>
</protein>
<accession>A0A9Q6ENF8</accession>
<evidence type="ECO:0000313" key="2">
    <source>
        <dbReference type="EMBL" id="PHK06768.1"/>
    </source>
</evidence>
<organism evidence="2 3">
    <name type="scientific">Nostoc linckia z8</name>
    <dbReference type="NCBI Taxonomy" id="1628746"/>
    <lineage>
        <taxon>Bacteria</taxon>
        <taxon>Bacillati</taxon>
        <taxon>Cyanobacteriota</taxon>
        <taxon>Cyanophyceae</taxon>
        <taxon>Nostocales</taxon>
        <taxon>Nostocaceae</taxon>
        <taxon>Nostoc</taxon>
    </lineage>
</organism>
<name>A0A9Q6ENF8_NOSLI</name>
<dbReference type="GeneID" id="57094328"/>
<sequence length="73" mass="7803">MSGSEICKILQSVFGFVVASAFAQLIAVLSHSQYAIALAAVIFYLKGHQNNSLTFQAVAVGLVFGWSKCFFVG</sequence>
<keyword evidence="1" id="KW-0472">Membrane</keyword>
<keyword evidence="1" id="KW-0812">Transmembrane</keyword>
<comment type="caution">
    <text evidence="2">The sequence shown here is derived from an EMBL/GenBank/DDBJ whole genome shotgun (WGS) entry which is preliminary data.</text>
</comment>
<evidence type="ECO:0000256" key="1">
    <source>
        <dbReference type="SAM" id="Phobius"/>
    </source>
</evidence>
<gene>
    <name evidence="2" type="ORF">VF08_03280</name>
</gene>
<dbReference type="AlphaFoldDB" id="A0A9Q6ENF8"/>
<keyword evidence="1" id="KW-1133">Transmembrane helix</keyword>
<feature type="transmembrane region" description="Helical" evidence="1">
    <location>
        <begin position="12"/>
        <end position="45"/>
    </location>
</feature>
<evidence type="ECO:0000313" key="3">
    <source>
        <dbReference type="Proteomes" id="UP000222310"/>
    </source>
</evidence>